<reference evidence="1" key="1">
    <citation type="journal article" date="2014" name="Int. J. Syst. Evol. Microbiol.">
        <title>Complete genome sequence of Corynebacterium casei LMG S-19264T (=DSM 44701T), isolated from a smear-ripened cheese.</title>
        <authorList>
            <consortium name="US DOE Joint Genome Institute (JGI-PGF)"/>
            <person name="Walter F."/>
            <person name="Albersmeier A."/>
            <person name="Kalinowski J."/>
            <person name="Ruckert C."/>
        </authorList>
    </citation>
    <scope>NUCLEOTIDE SEQUENCE</scope>
    <source>
        <strain evidence="1">CCM 7897</strain>
    </source>
</reference>
<proteinExistence type="predicted"/>
<comment type="caution">
    <text evidence="1">The sequence shown here is derived from an EMBL/GenBank/DDBJ whole genome shotgun (WGS) entry which is preliminary data.</text>
</comment>
<accession>A0A917BSX0</accession>
<organism evidence="1 2">
    <name type="scientific">Azorhizobium oxalatiphilum</name>
    <dbReference type="NCBI Taxonomy" id="980631"/>
    <lineage>
        <taxon>Bacteria</taxon>
        <taxon>Pseudomonadati</taxon>
        <taxon>Pseudomonadota</taxon>
        <taxon>Alphaproteobacteria</taxon>
        <taxon>Hyphomicrobiales</taxon>
        <taxon>Xanthobacteraceae</taxon>
        <taxon>Azorhizobium</taxon>
    </lineage>
</organism>
<gene>
    <name evidence="1" type="ORF">GCM10007301_14790</name>
</gene>
<dbReference type="Proteomes" id="UP000606044">
    <property type="component" value="Unassembled WGS sequence"/>
</dbReference>
<dbReference type="EMBL" id="BMCT01000001">
    <property type="protein sequence ID" value="GGF56224.1"/>
    <property type="molecule type" value="Genomic_DNA"/>
</dbReference>
<protein>
    <submittedName>
        <fullName evidence="1">Uncharacterized protein</fullName>
    </submittedName>
</protein>
<dbReference type="AlphaFoldDB" id="A0A917BSX0"/>
<keyword evidence="2" id="KW-1185">Reference proteome</keyword>
<evidence type="ECO:0000313" key="1">
    <source>
        <dbReference type="EMBL" id="GGF56224.1"/>
    </source>
</evidence>
<sequence>MGVDAEKGLRLLADSGPQLRVLQDVHWCHGVGDCLRGRIRLFLARGDVPRIPGAC</sequence>
<evidence type="ECO:0000313" key="2">
    <source>
        <dbReference type="Proteomes" id="UP000606044"/>
    </source>
</evidence>
<reference evidence="1" key="2">
    <citation type="submission" date="2020-09" db="EMBL/GenBank/DDBJ databases">
        <authorList>
            <person name="Sun Q."/>
            <person name="Sedlacek I."/>
        </authorList>
    </citation>
    <scope>NUCLEOTIDE SEQUENCE</scope>
    <source>
        <strain evidence="1">CCM 7897</strain>
    </source>
</reference>
<name>A0A917BSX0_9HYPH</name>